<dbReference type="SMART" id="SM00823">
    <property type="entry name" value="PKS_PP"/>
    <property type="match status" value="2"/>
</dbReference>
<dbReference type="InterPro" id="IPR020802">
    <property type="entry name" value="TesA-like"/>
</dbReference>
<comment type="similarity">
    <text evidence="2">Belongs to the ATP-dependent AMP-binding enzyme family.</text>
</comment>
<dbReference type="FunFam" id="1.10.1200.10:FF:000016">
    <property type="entry name" value="Non-ribosomal peptide synthase"/>
    <property type="match status" value="1"/>
</dbReference>
<accession>A0A1G8UFN1</accession>
<dbReference type="Gene3D" id="3.30.300.30">
    <property type="match status" value="2"/>
</dbReference>
<dbReference type="Gene3D" id="3.40.50.980">
    <property type="match status" value="2"/>
</dbReference>
<dbReference type="Gene3D" id="3.40.50.12780">
    <property type="entry name" value="N-terminal domain of ligase-like"/>
    <property type="match status" value="1"/>
</dbReference>
<proteinExistence type="inferred from homology"/>
<feature type="region of interest" description="Disordered" evidence="6">
    <location>
        <begin position="2557"/>
        <end position="2576"/>
    </location>
</feature>
<dbReference type="GO" id="GO:0005829">
    <property type="term" value="C:cytosol"/>
    <property type="evidence" value="ECO:0007669"/>
    <property type="project" value="TreeGrafter"/>
</dbReference>
<evidence type="ECO:0000256" key="1">
    <source>
        <dbReference type="ARBA" id="ARBA00001957"/>
    </source>
</evidence>
<dbReference type="FunFam" id="3.30.559.30:FF:000001">
    <property type="entry name" value="Non-ribosomal peptide synthetase"/>
    <property type="match status" value="1"/>
</dbReference>
<feature type="region of interest" description="Disordered" evidence="6">
    <location>
        <begin position="1131"/>
        <end position="1180"/>
    </location>
</feature>
<dbReference type="STRING" id="417292.SAMN05421806_101825"/>
<dbReference type="Pfam" id="PF00550">
    <property type="entry name" value="PP-binding"/>
    <property type="match status" value="2"/>
</dbReference>
<dbReference type="InterPro" id="IPR023213">
    <property type="entry name" value="CAT-like_dom_sf"/>
</dbReference>
<evidence type="ECO:0000256" key="6">
    <source>
        <dbReference type="SAM" id="MobiDB-lite"/>
    </source>
</evidence>
<dbReference type="Pfam" id="PF13193">
    <property type="entry name" value="AMP-binding_C"/>
    <property type="match status" value="2"/>
</dbReference>
<dbReference type="FunFam" id="3.40.50.980:FF:000002">
    <property type="entry name" value="Enterobactin synthetase component F"/>
    <property type="match status" value="1"/>
</dbReference>
<keyword evidence="9" id="KW-1185">Reference proteome</keyword>
<dbReference type="InterPro" id="IPR045851">
    <property type="entry name" value="AMP-bd_C_sf"/>
</dbReference>
<keyword evidence="4" id="KW-0597">Phosphoprotein</keyword>
<dbReference type="SUPFAM" id="SSF56801">
    <property type="entry name" value="Acetyl-CoA synthetase-like"/>
    <property type="match status" value="2"/>
</dbReference>
<dbReference type="SMART" id="SM00824">
    <property type="entry name" value="PKS_TE"/>
    <property type="match status" value="1"/>
</dbReference>
<dbReference type="Proteomes" id="UP000199155">
    <property type="component" value="Unassembled WGS sequence"/>
</dbReference>
<protein>
    <submittedName>
        <fullName evidence="8">Nonribosomal peptide synthetase DhbF</fullName>
    </submittedName>
</protein>
<evidence type="ECO:0000313" key="8">
    <source>
        <dbReference type="EMBL" id="SDJ52559.1"/>
    </source>
</evidence>
<dbReference type="FunFam" id="2.30.38.10:FF:000001">
    <property type="entry name" value="Non-ribosomal peptide synthetase PvdI"/>
    <property type="match status" value="2"/>
</dbReference>
<dbReference type="GO" id="GO:0031177">
    <property type="term" value="F:phosphopantetheine binding"/>
    <property type="evidence" value="ECO:0007669"/>
    <property type="project" value="InterPro"/>
</dbReference>
<dbReference type="CDD" id="cd05930">
    <property type="entry name" value="A_NRPS"/>
    <property type="match status" value="1"/>
</dbReference>
<dbReference type="InterPro" id="IPR000873">
    <property type="entry name" value="AMP-dep_synth/lig_dom"/>
</dbReference>
<dbReference type="PROSITE" id="PS00012">
    <property type="entry name" value="PHOSPHOPANTETHEINE"/>
    <property type="match status" value="1"/>
</dbReference>
<name>A0A1G8UFN1_9ACTN</name>
<dbReference type="InterPro" id="IPR009081">
    <property type="entry name" value="PP-bd_ACP"/>
</dbReference>
<feature type="compositionally biased region" description="Low complexity" evidence="6">
    <location>
        <begin position="1135"/>
        <end position="1145"/>
    </location>
</feature>
<dbReference type="GO" id="GO:0072330">
    <property type="term" value="P:monocarboxylic acid biosynthetic process"/>
    <property type="evidence" value="ECO:0007669"/>
    <property type="project" value="UniProtKB-ARBA"/>
</dbReference>
<dbReference type="FunFam" id="3.40.50.980:FF:000001">
    <property type="entry name" value="Non-ribosomal peptide synthetase"/>
    <property type="match status" value="1"/>
</dbReference>
<dbReference type="PANTHER" id="PTHR45527:SF14">
    <property type="entry name" value="PLIPASTATIN SYNTHASE SUBUNIT B"/>
    <property type="match status" value="1"/>
</dbReference>
<reference evidence="8 9" key="1">
    <citation type="submission" date="2016-10" db="EMBL/GenBank/DDBJ databases">
        <authorList>
            <person name="de Groot N.N."/>
        </authorList>
    </citation>
    <scope>NUCLEOTIDE SEQUENCE [LARGE SCALE GENOMIC DNA]</scope>
    <source>
        <strain evidence="8 9">CGMCC 4.5727</strain>
    </source>
</reference>
<dbReference type="PANTHER" id="PTHR45527">
    <property type="entry name" value="NONRIBOSOMAL PEPTIDE SYNTHETASE"/>
    <property type="match status" value="1"/>
</dbReference>
<evidence type="ECO:0000256" key="3">
    <source>
        <dbReference type="ARBA" id="ARBA00022450"/>
    </source>
</evidence>
<dbReference type="GO" id="GO:0044550">
    <property type="term" value="P:secondary metabolite biosynthetic process"/>
    <property type="evidence" value="ECO:0007669"/>
    <property type="project" value="UniProtKB-ARBA"/>
</dbReference>
<dbReference type="InterPro" id="IPR020845">
    <property type="entry name" value="AMP-binding_CS"/>
</dbReference>
<dbReference type="Pfam" id="PF00668">
    <property type="entry name" value="Condensation"/>
    <property type="match status" value="2"/>
</dbReference>
<feature type="domain" description="Carrier" evidence="7">
    <location>
        <begin position="2211"/>
        <end position="2286"/>
    </location>
</feature>
<feature type="domain" description="Carrier" evidence="7">
    <location>
        <begin position="1043"/>
        <end position="1119"/>
    </location>
</feature>
<dbReference type="SUPFAM" id="SSF47336">
    <property type="entry name" value="ACP-like"/>
    <property type="match status" value="2"/>
</dbReference>
<keyword evidence="5" id="KW-0436">Ligase</keyword>
<dbReference type="Pfam" id="PF00501">
    <property type="entry name" value="AMP-binding"/>
    <property type="match status" value="2"/>
</dbReference>
<evidence type="ECO:0000256" key="4">
    <source>
        <dbReference type="ARBA" id="ARBA00022553"/>
    </source>
</evidence>
<dbReference type="InterPro" id="IPR025110">
    <property type="entry name" value="AMP-bd_C"/>
</dbReference>
<dbReference type="SUPFAM" id="SSF52777">
    <property type="entry name" value="CoA-dependent acyltransferases"/>
    <property type="match status" value="4"/>
</dbReference>
<dbReference type="FunFam" id="3.30.300.30:FF:000010">
    <property type="entry name" value="Enterobactin synthetase component F"/>
    <property type="match status" value="2"/>
</dbReference>
<dbReference type="Gene3D" id="3.30.559.30">
    <property type="entry name" value="Nonribosomal peptide synthetase, condensation domain"/>
    <property type="match status" value="2"/>
</dbReference>
<dbReference type="GO" id="GO:0016874">
    <property type="term" value="F:ligase activity"/>
    <property type="evidence" value="ECO:0007669"/>
    <property type="project" value="UniProtKB-KW"/>
</dbReference>
<dbReference type="SUPFAM" id="SSF53474">
    <property type="entry name" value="alpha/beta-Hydrolases"/>
    <property type="match status" value="1"/>
</dbReference>
<dbReference type="Gene3D" id="3.30.559.10">
    <property type="entry name" value="Chloramphenicol acetyltransferase-like domain"/>
    <property type="match status" value="2"/>
</dbReference>
<sequence length="2576" mass="275941">MRDPETEDRTGASSAGISGGEVRLPLLAAQSGIWHAQHLDPANPVLNTGDRVEITGPLDADLFEQALRQAVSEADTLNLEFSEGPDGPLQQVVRDRPWTLERLDLRADPDPRATAEAWMRADLELPVDPVAGPLMTQALLRIDDETHWWYRRVHHIAVDAYALTLISSRVAAVYTALTKGEDPAPNPFGALGALIADEQAYLGGEQHAADREFWRTRFADRPRPVTLAGRPAAPARHVLRRAHDLAPGTADRLTEAARAVKATWAELVIAATAGYTHRITGAEDIVLGLPLMNRRGPEALRTPAMLVNVMPLRIAVRPADTGAELLRRVVLEVRSVRRHQRHRLEELRHDLGRSADPGPLFGPMVNIKAFEDETLDFAGLPGTVHNLAAGPVDDLAVTAAPGRAGGLRLGLDANPACYDAGSLATHARGFLRYLDALTSLLLDDPGRPVGSLDLLDADEIRSATAGRTEPPCPRTLPELFAEQAARTPDAVAVRGAADGAGQALTFAELDHAANQLAHELSASGVVPGDPVALALHRGTDTVLALLAVLKAGGVCQSLDLGHPAQRLTAVVADARPVCVLGHAATVRALPAPVREGLPALLLDDAETRGRIAGRPGTAPAAPRPEQDAYLIHTSGSTGRPKGVVVTHASLANLYAGHGTDHIAPAVARTGRERLAVAHSASFAFDASWDPILWMAHGHELHVLDDATYRDTGALNAYVQTHRIDYLDVTPSYAEALVAEGLLEPGRHHPAVIVVGGETVPPALWRRLAGTPGVRPINLYGPTETTVDAYYWLPAGTEGAGSEGAGTEGAVAGDAGTEAAAAAVAAGAAAADSAGAADAQGAGGVPADVGRPMRASRAYVLDSSLRPVPPGVTGELYIAGACLARGYLGRPDLTAERFVADPFGPLHGEPGARMYRTGDLVRRRADHTLEFLGRADDQVKIRGFRIEPGEIQTVLAAHPQVAQAAVIARDSAHGKRLLAYAVPASGAAPDPAALRDHLAARLPEHMVPSALLLLDALPRTPNDKLDHHALPDPVPTAEEPAETGQGTPQQDLVRGLFARLLDLPELPSPHADFFALGGHSLLAGRLAARLRETFRAEVTLADVFRAPTPARLAALVREAAHDADRPVLEPARRPAADAPQQPNAPRLDGTSHPDGTSRRDDAPHPDGATHHIASHHTTHPPLSPAQKRLWFLHRLEGPSPTYNIPLVLTLTGPLDQSALQAALRDVTERHSTLRTVYGTADNEPFAQVIPAAEAHVPFAVEPLTDPAPLATRLRAAVRHPFDLASELPLRATLFTDDTDGQHTLLLLLHHIAADGASTTPLARDLATAYAARSEGRAPQFTALPVAYADHTAWQQRLLGTPEAPTPYATRLLDHWRATLSGLPDELELPTDRPRPAVASYEGDAVPFEIDAATHTALRTLARDTGTTAFMVVQAALATLLTRHGAGTDLPIGTPVAGREEDATADLVGFFVNTLVLRTDTFGAPTFCTLLDRVRSTVLAAHQHAELPFDRLVEDLNPPRSLARHPLFQTMLVWQSVPDTEFRLGALTARMDAVPSGTAKFDLTLNVGERAGGGIGGFLEFRTDLYDRATAQAFADRLARLLTAAVARPDTPIGLLPLLSPEEHHQAIVEWNNPTSPALGPTEPTDRPTTPAPSTTEHPTTEPPTTLATRYEAVAARHPHRTAATCGEEHLTYAELSARANRLARTLTAQGIGPGAIVALALPRSLDLVVGLLAVAKSGAAYLPMDPDYPADRLAYMLQDARPAALVTDSATVRRLPANDLPLVLVDAPQGERPAFLGPHDRFPQHPDHDLTDAERTRPLRPTDMAYVIYTSGSTGRPKGVPVTHHNVLRLFTATEHWFGFEGAAEPDVWTLFHSYAFDFSVWELWGALLHGGRVVVVSHLVSRDPAAFLDLLAREKVTVVNQTPSAFYQLAAADRERPGTELALRYVVFGGEALELGRLDDWYARHAEDAPVLVNMYGITETTVHVSYFALDRETAAASASSTIGVNIPDLRVYVLDEYLQPVPPGVTGEMYVAGEGLARGYLGRHALTAERFVADPYGPPGTRMYRSGDLARRRTDGRLDYFGRADHQVKIRGFRIELGEIEAVLAAHPEVADVAVIVREDTPGDKRLVAYAVSDRTDVSEDAAGDGTNLPGHAAGGRIDLREHAARELPAHMVPSAVVLLDRLPLTANGKLDRKALPAPDHAAAVTAGRAPRGPREAQLCELFADVLGLPRVGVDDNFFDLGGHSLLAVRLAGRIKAALGREVTIGTVFQAPTPAALEAALDTGDLADDPLDVLLPLRPAGPDAPGNPFFAVHPAGGLSWCYAGLIRHLPEHIPLYGLQAQGVGRATADRPLPTTLEELAAHYVDRLREVRPEGPYRLLGWSTGGIIAHAMATRLQDLGQRVELLAILDAYPAEGFRDLPVPDQAEALEALLTMGGYGPDSLEGKPLELAAVAEVLRREGSPLASLDDRTIEALNSLYLNTNHLVRGFDHRLFDGDVLFFRATVDTIDDTLTPETWTPYVTGRIENTDVACSHKDMTLPEPIGHIARVVADRIEEIERTPAHRPTTPHPDTLETR</sequence>
<dbReference type="PROSITE" id="PS00455">
    <property type="entry name" value="AMP_BINDING"/>
    <property type="match status" value="2"/>
</dbReference>
<dbReference type="InterPro" id="IPR042099">
    <property type="entry name" value="ANL_N_sf"/>
</dbReference>
<dbReference type="OrthoDB" id="2472181at2"/>
<keyword evidence="3" id="KW-0596">Phosphopantetheine</keyword>
<dbReference type="Gene3D" id="2.30.38.10">
    <property type="entry name" value="Luciferase, Domain 3"/>
    <property type="match status" value="1"/>
</dbReference>
<dbReference type="InterPro" id="IPR001031">
    <property type="entry name" value="Thioesterase"/>
</dbReference>
<feature type="compositionally biased region" description="Low complexity" evidence="6">
    <location>
        <begin position="1646"/>
        <end position="1664"/>
    </location>
</feature>
<evidence type="ECO:0000259" key="7">
    <source>
        <dbReference type="PROSITE" id="PS50075"/>
    </source>
</evidence>
<evidence type="ECO:0000256" key="5">
    <source>
        <dbReference type="ARBA" id="ARBA00022598"/>
    </source>
</evidence>
<dbReference type="Pfam" id="PF00975">
    <property type="entry name" value="Thioesterase"/>
    <property type="match status" value="1"/>
</dbReference>
<dbReference type="NCBIfam" id="TIGR01733">
    <property type="entry name" value="AA-adenyl-dom"/>
    <property type="match status" value="1"/>
</dbReference>
<gene>
    <name evidence="8" type="ORF">SAMN05421806_101825</name>
</gene>
<dbReference type="InterPro" id="IPR006162">
    <property type="entry name" value="Ppantetheine_attach_site"/>
</dbReference>
<comment type="cofactor">
    <cofactor evidence="1">
        <name>pantetheine 4'-phosphate</name>
        <dbReference type="ChEBI" id="CHEBI:47942"/>
    </cofactor>
</comment>
<dbReference type="PROSITE" id="PS50075">
    <property type="entry name" value="CARRIER"/>
    <property type="match status" value="2"/>
</dbReference>
<dbReference type="GO" id="GO:0043041">
    <property type="term" value="P:amino acid activation for nonribosomal peptide biosynthetic process"/>
    <property type="evidence" value="ECO:0007669"/>
    <property type="project" value="TreeGrafter"/>
</dbReference>
<dbReference type="RefSeq" id="WP_093607227.1">
    <property type="nucleotide sequence ID" value="NZ_FNFF01000001.1"/>
</dbReference>
<feature type="compositionally biased region" description="Basic and acidic residues" evidence="6">
    <location>
        <begin position="1148"/>
        <end position="1168"/>
    </location>
</feature>
<organism evidence="8 9">
    <name type="scientific">Streptomyces indicus</name>
    <dbReference type="NCBI Taxonomy" id="417292"/>
    <lineage>
        <taxon>Bacteria</taxon>
        <taxon>Bacillati</taxon>
        <taxon>Actinomycetota</taxon>
        <taxon>Actinomycetes</taxon>
        <taxon>Kitasatosporales</taxon>
        <taxon>Streptomycetaceae</taxon>
        <taxon>Streptomyces</taxon>
    </lineage>
</organism>
<dbReference type="InterPro" id="IPR036736">
    <property type="entry name" value="ACP-like_sf"/>
</dbReference>
<dbReference type="CDD" id="cd19540">
    <property type="entry name" value="LCL_NRPS-like"/>
    <property type="match status" value="1"/>
</dbReference>
<evidence type="ECO:0000313" key="9">
    <source>
        <dbReference type="Proteomes" id="UP000199155"/>
    </source>
</evidence>
<dbReference type="InterPro" id="IPR010071">
    <property type="entry name" value="AA_adenyl_dom"/>
</dbReference>
<evidence type="ECO:0000256" key="2">
    <source>
        <dbReference type="ARBA" id="ARBA00006432"/>
    </source>
</evidence>
<dbReference type="GO" id="GO:0008610">
    <property type="term" value="P:lipid biosynthetic process"/>
    <property type="evidence" value="ECO:0007669"/>
    <property type="project" value="UniProtKB-ARBA"/>
</dbReference>
<dbReference type="EMBL" id="FNFF01000001">
    <property type="protein sequence ID" value="SDJ52559.1"/>
    <property type="molecule type" value="Genomic_DNA"/>
</dbReference>
<dbReference type="FunFam" id="3.40.50.12780:FF:000012">
    <property type="entry name" value="Non-ribosomal peptide synthetase"/>
    <property type="match status" value="1"/>
</dbReference>
<dbReference type="Gene3D" id="3.40.50.1820">
    <property type="entry name" value="alpha/beta hydrolase"/>
    <property type="match status" value="2"/>
</dbReference>
<dbReference type="InterPro" id="IPR029058">
    <property type="entry name" value="AB_hydrolase_fold"/>
</dbReference>
<feature type="region of interest" description="Disordered" evidence="6">
    <location>
        <begin position="1022"/>
        <end position="1047"/>
    </location>
</feature>
<dbReference type="InterPro" id="IPR001242">
    <property type="entry name" value="Condensation_dom"/>
</dbReference>
<dbReference type="InterPro" id="IPR020806">
    <property type="entry name" value="PKS_PP-bd"/>
</dbReference>
<feature type="region of interest" description="Disordered" evidence="6">
    <location>
        <begin position="1630"/>
        <end position="1664"/>
    </location>
</feature>
<dbReference type="CDD" id="cd17643">
    <property type="entry name" value="A_NRPS_Cytc1-like"/>
    <property type="match status" value="1"/>
</dbReference>
<dbReference type="GO" id="GO:0017000">
    <property type="term" value="P:antibiotic biosynthetic process"/>
    <property type="evidence" value="ECO:0007669"/>
    <property type="project" value="UniProtKB-ARBA"/>
</dbReference>